<name>A0A3D8VCE8_9BACI</name>
<evidence type="ECO:0000256" key="5">
    <source>
        <dbReference type="SAM" id="Phobius"/>
    </source>
</evidence>
<keyword evidence="2 5" id="KW-0812">Transmembrane</keyword>
<evidence type="ECO:0000313" key="7">
    <source>
        <dbReference type="Proteomes" id="UP000257032"/>
    </source>
</evidence>
<dbReference type="RefSeq" id="WP_115895156.1">
    <property type="nucleotide sequence ID" value="NZ_QTLC01000078.1"/>
</dbReference>
<dbReference type="InterPro" id="IPR032808">
    <property type="entry name" value="DoxX"/>
</dbReference>
<feature type="transmembrane region" description="Helical" evidence="5">
    <location>
        <begin position="112"/>
        <end position="134"/>
    </location>
</feature>
<dbReference type="GO" id="GO:0016020">
    <property type="term" value="C:membrane"/>
    <property type="evidence" value="ECO:0007669"/>
    <property type="project" value="UniProtKB-SubCell"/>
</dbReference>
<sequence length="168" mass="18559">MVSWLRSSKIASAILTLLRLFVGWKFLLAGWGKLFDNEPFNAAGFLKGAISKSSGEHPSVQQWYASFLESFVLPNVELFNILVPVGELLVGIGLILGVFTRFSSLMGAFLNFSFLFAGTISVNPNLIIMEFIIIASGPNAGRYGIDYYLQSLLSKSLAIRNNRESRQT</sequence>
<evidence type="ECO:0000256" key="2">
    <source>
        <dbReference type="ARBA" id="ARBA00022692"/>
    </source>
</evidence>
<protein>
    <submittedName>
        <fullName evidence="6">DoxX family protein</fullName>
    </submittedName>
</protein>
<dbReference type="PANTHER" id="PTHR39157:SF1">
    <property type="entry name" value="DOXX FAMILY PROTEIN"/>
    <property type="match status" value="1"/>
</dbReference>
<dbReference type="Proteomes" id="UP000257032">
    <property type="component" value="Unassembled WGS sequence"/>
</dbReference>
<accession>A0A3D8VCE8</accession>
<evidence type="ECO:0000256" key="4">
    <source>
        <dbReference type="ARBA" id="ARBA00023136"/>
    </source>
</evidence>
<evidence type="ECO:0000256" key="1">
    <source>
        <dbReference type="ARBA" id="ARBA00004141"/>
    </source>
</evidence>
<keyword evidence="3 5" id="KW-1133">Transmembrane helix</keyword>
<reference evidence="6 7" key="1">
    <citation type="submission" date="2018-08" db="EMBL/GenBank/DDBJ databases">
        <title>Genome sequence of strict halophilic Halobacillus trueperi SS1 isolated from Lunsu, a salty water body of North West Himalayas.</title>
        <authorList>
            <person name="Gupta S."/>
            <person name="Sharma P."/>
            <person name="Dev K."/>
            <person name="Baumler D."/>
            <person name="Sourirajan A."/>
        </authorList>
    </citation>
    <scope>NUCLEOTIDE SEQUENCE [LARGE SCALE GENOMIC DNA]</scope>
    <source>
        <strain evidence="6 7">SS1</strain>
    </source>
</reference>
<comment type="subcellular location">
    <subcellularLocation>
        <location evidence="1">Membrane</location>
        <topology evidence="1">Multi-pass membrane protein</topology>
    </subcellularLocation>
</comment>
<feature type="transmembrane region" description="Helical" evidence="5">
    <location>
        <begin position="78"/>
        <end position="100"/>
    </location>
</feature>
<gene>
    <name evidence="6" type="ORF">DXT76_20010</name>
</gene>
<dbReference type="AlphaFoldDB" id="A0A3D8VCE8"/>
<evidence type="ECO:0000256" key="3">
    <source>
        <dbReference type="ARBA" id="ARBA00022989"/>
    </source>
</evidence>
<comment type="caution">
    <text evidence="6">The sequence shown here is derived from an EMBL/GenBank/DDBJ whole genome shotgun (WGS) entry which is preliminary data.</text>
</comment>
<proteinExistence type="predicted"/>
<dbReference type="EMBL" id="QTLC01000078">
    <property type="protein sequence ID" value="RDY66945.1"/>
    <property type="molecule type" value="Genomic_DNA"/>
</dbReference>
<keyword evidence="4 5" id="KW-0472">Membrane</keyword>
<dbReference type="Pfam" id="PF07681">
    <property type="entry name" value="DoxX"/>
    <property type="match status" value="1"/>
</dbReference>
<dbReference type="PANTHER" id="PTHR39157">
    <property type="entry name" value="INTEGRAL MEMBRANE PROTEIN-RELATED"/>
    <property type="match status" value="1"/>
</dbReference>
<organism evidence="6 7">
    <name type="scientific">Halobacillus trueperi</name>
    <dbReference type="NCBI Taxonomy" id="156205"/>
    <lineage>
        <taxon>Bacteria</taxon>
        <taxon>Bacillati</taxon>
        <taxon>Bacillota</taxon>
        <taxon>Bacilli</taxon>
        <taxon>Bacillales</taxon>
        <taxon>Bacillaceae</taxon>
        <taxon>Halobacillus</taxon>
    </lineage>
</organism>
<evidence type="ECO:0000313" key="6">
    <source>
        <dbReference type="EMBL" id="RDY66945.1"/>
    </source>
</evidence>